<evidence type="ECO:0000313" key="3">
    <source>
        <dbReference type="Proteomes" id="UP000479710"/>
    </source>
</evidence>
<protein>
    <submittedName>
        <fullName evidence="2">Uncharacterized protein</fullName>
    </submittedName>
</protein>
<feature type="compositionally biased region" description="Basic residues" evidence="1">
    <location>
        <begin position="139"/>
        <end position="151"/>
    </location>
</feature>
<dbReference type="AlphaFoldDB" id="A0A6G1FGJ9"/>
<reference evidence="2 3" key="1">
    <citation type="submission" date="2019-11" db="EMBL/GenBank/DDBJ databases">
        <title>Whole genome sequence of Oryza granulata.</title>
        <authorList>
            <person name="Li W."/>
        </authorList>
    </citation>
    <scope>NUCLEOTIDE SEQUENCE [LARGE SCALE GENOMIC DNA]</scope>
    <source>
        <strain evidence="3">cv. Menghai</strain>
        <tissue evidence="2">Leaf</tissue>
    </source>
</reference>
<name>A0A6G1FGJ9_9ORYZ</name>
<dbReference type="Proteomes" id="UP000479710">
    <property type="component" value="Unassembled WGS sequence"/>
</dbReference>
<comment type="caution">
    <text evidence="2">The sequence shown here is derived from an EMBL/GenBank/DDBJ whole genome shotgun (WGS) entry which is preliminary data.</text>
</comment>
<organism evidence="2 3">
    <name type="scientific">Oryza meyeriana var. granulata</name>
    <dbReference type="NCBI Taxonomy" id="110450"/>
    <lineage>
        <taxon>Eukaryota</taxon>
        <taxon>Viridiplantae</taxon>
        <taxon>Streptophyta</taxon>
        <taxon>Embryophyta</taxon>
        <taxon>Tracheophyta</taxon>
        <taxon>Spermatophyta</taxon>
        <taxon>Magnoliopsida</taxon>
        <taxon>Liliopsida</taxon>
        <taxon>Poales</taxon>
        <taxon>Poaceae</taxon>
        <taxon>BOP clade</taxon>
        <taxon>Oryzoideae</taxon>
        <taxon>Oryzeae</taxon>
        <taxon>Oryzinae</taxon>
        <taxon>Oryza</taxon>
        <taxon>Oryza meyeriana</taxon>
    </lineage>
</organism>
<sequence>MAQMQRGNPKVGSGSLCGQPGRIRILCLQSQWQTKANFAIGDKGRGYGSLKIHHNLDFVMTPTACEAAPGSGGGVRRRVIEASGEQSVALEHRHVTVAQLLVAIAPVRAGRDRSPSPACTAPSEGQARPCHCGSLPSARRSRRRRNRRWKD</sequence>
<proteinExistence type="predicted"/>
<accession>A0A6G1FGJ9</accession>
<gene>
    <name evidence="2" type="ORF">E2562_036663</name>
</gene>
<keyword evidence="3" id="KW-1185">Reference proteome</keyword>
<dbReference type="EMBL" id="SPHZ02000001">
    <property type="protein sequence ID" value="KAF0935912.1"/>
    <property type="molecule type" value="Genomic_DNA"/>
</dbReference>
<evidence type="ECO:0000313" key="2">
    <source>
        <dbReference type="EMBL" id="KAF0935912.1"/>
    </source>
</evidence>
<evidence type="ECO:0000256" key="1">
    <source>
        <dbReference type="SAM" id="MobiDB-lite"/>
    </source>
</evidence>
<feature type="region of interest" description="Disordered" evidence="1">
    <location>
        <begin position="110"/>
        <end position="151"/>
    </location>
</feature>